<evidence type="ECO:0000313" key="4">
    <source>
        <dbReference type="EMBL" id="CAF4785914.1"/>
    </source>
</evidence>
<dbReference type="Gene3D" id="1.20.1050.10">
    <property type="match status" value="1"/>
</dbReference>
<dbReference type="PANTHER" id="PTHR43968">
    <property type="match status" value="1"/>
</dbReference>
<sequence length="145" mass="16840">NQLRLYGMRFCPYVQRAKLVLAAKNIPYEEINVNLVEKPEWYLEKNAPGQVPSLEWIESASKETRFVPESLVVSDYLDEIYPEVRLHPTDSYLKAQQRVLVERFNSVLGPFYKALRSQGKEGVEDLNKNFETYENVLNNTYFGGS</sequence>
<proteinExistence type="inferred from homology"/>
<dbReference type="SFLD" id="SFLDS00019">
    <property type="entry name" value="Glutathione_Transferase_(cytos"/>
    <property type="match status" value="1"/>
</dbReference>
<evidence type="ECO:0000256" key="1">
    <source>
        <dbReference type="ARBA" id="ARBA00011067"/>
    </source>
</evidence>
<dbReference type="InterPro" id="IPR040079">
    <property type="entry name" value="Glutathione_S-Trfase"/>
</dbReference>
<comment type="catalytic activity">
    <reaction evidence="2">
        <text>RX + glutathione = an S-substituted glutathione + a halide anion + H(+)</text>
        <dbReference type="Rhea" id="RHEA:16437"/>
        <dbReference type="ChEBI" id="CHEBI:15378"/>
        <dbReference type="ChEBI" id="CHEBI:16042"/>
        <dbReference type="ChEBI" id="CHEBI:17792"/>
        <dbReference type="ChEBI" id="CHEBI:57925"/>
        <dbReference type="ChEBI" id="CHEBI:90779"/>
        <dbReference type="EC" id="2.5.1.18"/>
    </reaction>
</comment>
<keyword evidence="2" id="KW-0808">Transferase</keyword>
<organism evidence="4 5">
    <name type="scientific">Rotaria socialis</name>
    <dbReference type="NCBI Taxonomy" id="392032"/>
    <lineage>
        <taxon>Eukaryota</taxon>
        <taxon>Metazoa</taxon>
        <taxon>Spiralia</taxon>
        <taxon>Gnathifera</taxon>
        <taxon>Rotifera</taxon>
        <taxon>Eurotatoria</taxon>
        <taxon>Bdelloidea</taxon>
        <taxon>Philodinida</taxon>
        <taxon>Philodinidae</taxon>
        <taxon>Rotaria</taxon>
    </lineage>
</organism>
<name>A0A821NGS1_9BILA</name>
<comment type="function">
    <text evidence="2">Exhibits glutathione-dependent thiol transferase activity. Has high dehydroascorbate reductase activity and may contribute to the recycling of ascorbic acid. Participates in the biotransformation of inorganic arsenic and reduces monomethylarsonic acid (MMA).</text>
</comment>
<dbReference type="Gene3D" id="3.40.30.10">
    <property type="entry name" value="Glutaredoxin"/>
    <property type="match status" value="1"/>
</dbReference>
<dbReference type="FunFam" id="3.40.30.10:FF:000123">
    <property type="entry name" value="Glutathione transferase o1"/>
    <property type="match status" value="1"/>
</dbReference>
<feature type="non-terminal residue" evidence="4">
    <location>
        <position position="145"/>
    </location>
</feature>
<evidence type="ECO:0000256" key="2">
    <source>
        <dbReference type="RuleBase" id="RU368071"/>
    </source>
</evidence>
<dbReference type="GO" id="GO:0050610">
    <property type="term" value="F:methylarsonate reductase activity"/>
    <property type="evidence" value="ECO:0007669"/>
    <property type="project" value="UniProtKB-UniRule"/>
</dbReference>
<dbReference type="GO" id="GO:0045174">
    <property type="term" value="F:glutathione dehydrogenase (ascorbate) activity"/>
    <property type="evidence" value="ECO:0007669"/>
    <property type="project" value="UniProtKB-UniRule"/>
</dbReference>
<comment type="catalytic activity">
    <reaction evidence="2">
        <text>L-dehydroascorbate + 2 glutathione = glutathione disulfide + L-ascorbate</text>
        <dbReference type="Rhea" id="RHEA:24424"/>
        <dbReference type="ChEBI" id="CHEBI:38290"/>
        <dbReference type="ChEBI" id="CHEBI:57925"/>
        <dbReference type="ChEBI" id="CHEBI:58297"/>
        <dbReference type="ChEBI" id="CHEBI:58539"/>
        <dbReference type="EC" id="1.8.5.1"/>
    </reaction>
</comment>
<dbReference type="Pfam" id="PF13417">
    <property type="entry name" value="GST_N_3"/>
    <property type="match status" value="1"/>
</dbReference>
<accession>A0A821NGS1</accession>
<dbReference type="PRINTS" id="PR01625">
    <property type="entry name" value="GSTRNSFRASEO"/>
</dbReference>
<dbReference type="GO" id="GO:0004364">
    <property type="term" value="F:glutathione transferase activity"/>
    <property type="evidence" value="ECO:0007669"/>
    <property type="project" value="UniProtKB-UniRule"/>
</dbReference>
<comment type="catalytic activity">
    <reaction evidence="2">
        <text>methylarsonate + 2 glutathione + H(+) = methylarsonous acid + glutathione disulfide + H2O</text>
        <dbReference type="Rhea" id="RHEA:15969"/>
        <dbReference type="ChEBI" id="CHEBI:15377"/>
        <dbReference type="ChEBI" id="CHEBI:15378"/>
        <dbReference type="ChEBI" id="CHEBI:17826"/>
        <dbReference type="ChEBI" id="CHEBI:33409"/>
        <dbReference type="ChEBI" id="CHEBI:57925"/>
        <dbReference type="ChEBI" id="CHEBI:58297"/>
        <dbReference type="EC" id="1.20.4.2"/>
    </reaction>
</comment>
<comment type="caution">
    <text evidence="4">The sequence shown here is derived from an EMBL/GenBank/DDBJ whole genome shotgun (WGS) entry which is preliminary data.</text>
</comment>
<reference evidence="4" key="1">
    <citation type="submission" date="2021-02" db="EMBL/GenBank/DDBJ databases">
        <authorList>
            <person name="Nowell W R."/>
        </authorList>
    </citation>
    <scope>NUCLEOTIDE SEQUENCE</scope>
</reference>
<dbReference type="EC" id="1.20.4.2" evidence="2"/>
<gene>
    <name evidence="4" type="ORF">UJA718_LOCUS40603</name>
</gene>
<keyword evidence="2" id="KW-0560">Oxidoreductase</keyword>
<dbReference type="GO" id="GO:0005737">
    <property type="term" value="C:cytoplasm"/>
    <property type="evidence" value="ECO:0007669"/>
    <property type="project" value="InterPro"/>
</dbReference>
<evidence type="ECO:0000313" key="5">
    <source>
        <dbReference type="Proteomes" id="UP000663873"/>
    </source>
</evidence>
<dbReference type="SFLD" id="SFLDG00358">
    <property type="entry name" value="Main_(cytGST)"/>
    <property type="match status" value="1"/>
</dbReference>
<dbReference type="GO" id="GO:0006749">
    <property type="term" value="P:glutathione metabolic process"/>
    <property type="evidence" value="ECO:0007669"/>
    <property type="project" value="UniProtKB-UniRule"/>
</dbReference>
<dbReference type="Proteomes" id="UP000663873">
    <property type="component" value="Unassembled WGS sequence"/>
</dbReference>
<feature type="non-terminal residue" evidence="4">
    <location>
        <position position="1"/>
    </location>
</feature>
<dbReference type="PANTHER" id="PTHR43968:SF6">
    <property type="entry name" value="GLUTATHIONE S-TRANSFERASE OMEGA"/>
    <property type="match status" value="1"/>
</dbReference>
<dbReference type="AlphaFoldDB" id="A0A821NGS1"/>
<keyword evidence="5" id="KW-1185">Reference proteome</keyword>
<dbReference type="InterPro" id="IPR036249">
    <property type="entry name" value="Thioredoxin-like_sf"/>
</dbReference>
<evidence type="ECO:0000259" key="3">
    <source>
        <dbReference type="PROSITE" id="PS50404"/>
    </source>
</evidence>
<dbReference type="PROSITE" id="PS50404">
    <property type="entry name" value="GST_NTER"/>
    <property type="match status" value="1"/>
</dbReference>
<dbReference type="EMBL" id="CAJOBP010045395">
    <property type="protein sequence ID" value="CAF4785914.1"/>
    <property type="molecule type" value="Genomic_DNA"/>
</dbReference>
<dbReference type="InterPro" id="IPR005442">
    <property type="entry name" value="GST_omega"/>
</dbReference>
<dbReference type="EC" id="1.8.5.1" evidence="2"/>
<feature type="domain" description="GST N-terminal" evidence="3">
    <location>
        <begin position="1"/>
        <end position="85"/>
    </location>
</feature>
<protein>
    <recommendedName>
        <fullName evidence="2">Glutathione S-transferase omega</fullName>
        <shortName evidence="2">GSTO</shortName>
        <ecNumber evidence="2">1.20.4.2</ecNumber>
        <ecNumber evidence="2">1.8.5.1</ecNumber>
        <ecNumber evidence="2">2.5.1.18</ecNumber>
    </recommendedName>
    <alternativeName>
        <fullName evidence="2">Glutathione-dependent dehydroascorbate reductase</fullName>
    </alternativeName>
    <alternativeName>
        <fullName evidence="2">Monomethylarsonic acid reductase</fullName>
    </alternativeName>
</protein>
<comment type="similarity">
    <text evidence="1 2">Belongs to the GST superfamily. Omega family.</text>
</comment>
<dbReference type="InterPro" id="IPR050983">
    <property type="entry name" value="GST_Omega/HSP26"/>
</dbReference>
<dbReference type="SUPFAM" id="SSF52833">
    <property type="entry name" value="Thioredoxin-like"/>
    <property type="match status" value="1"/>
</dbReference>
<dbReference type="InterPro" id="IPR004045">
    <property type="entry name" value="Glutathione_S-Trfase_N"/>
</dbReference>
<dbReference type="EC" id="2.5.1.18" evidence="2"/>